<sequence>MNELIKGGDRVLLYGEDGTKFLVRVEAGKKKGTHLGVVEFDKIIGKNYGDAITIGKTNKSYYLLQPTYIDDIFSMKRKTQIVYPKDSSYIVMKLDIKPGSRVIDTGVGSGAMCAAMARLVGNEGKVYAYERREDFYKLATQNLTEWGLIDRVELKLRDIVFGFDETNVDALLLDVPDPENYIQVCWEALAGGGRIGVICPTVNQVSMVLEKMYELPFIDVEVWESLMRQFKPYPNRLRPVDRMVAHTTYMIFARKVNAFVKIKEESSKEQMKETEPIIQIENTNENAEI</sequence>
<evidence type="ECO:0000256" key="6">
    <source>
        <dbReference type="PIRSR" id="PIRSR017269-1"/>
    </source>
</evidence>
<dbReference type="PANTHER" id="PTHR12133">
    <property type="entry name" value="TRNA (ADENINE(58)-N(1))-METHYLTRANSFERASE"/>
    <property type="match status" value="1"/>
</dbReference>
<dbReference type="InterPro" id="IPR049470">
    <property type="entry name" value="TRM61_C"/>
</dbReference>
<dbReference type="PIRSF" id="PIRSF017269">
    <property type="entry name" value="GCD14"/>
    <property type="match status" value="1"/>
</dbReference>
<dbReference type="SUPFAM" id="SSF53335">
    <property type="entry name" value="S-adenosyl-L-methionine-dependent methyltransferases"/>
    <property type="match status" value="1"/>
</dbReference>
<evidence type="ECO:0000259" key="7">
    <source>
        <dbReference type="Pfam" id="PF08704"/>
    </source>
</evidence>
<dbReference type="Gene3D" id="3.10.330.20">
    <property type="match status" value="1"/>
</dbReference>
<evidence type="ECO:0000256" key="2">
    <source>
        <dbReference type="ARBA" id="ARBA00022679"/>
    </source>
</evidence>
<reference evidence="8 11" key="1">
    <citation type="submission" date="2014-08" db="EMBL/GenBank/DDBJ databases">
        <title>Fervidobacterium pennivorans DYC genome.</title>
        <authorList>
            <person name="Wushke S."/>
        </authorList>
    </citation>
    <scope>NUCLEOTIDE SEQUENCE [LARGE SCALE GENOMIC DNA]</scope>
    <source>
        <strain evidence="8 11">DYC</strain>
    </source>
</reference>
<dbReference type="GO" id="GO:0160107">
    <property type="term" value="F:tRNA (adenine(58)-N1)-methyltransferase activity"/>
    <property type="evidence" value="ECO:0007669"/>
    <property type="project" value="UniProtKB-EC"/>
</dbReference>
<dbReference type="Gene3D" id="3.40.50.150">
    <property type="entry name" value="Vaccinia Virus protein VP39"/>
    <property type="match status" value="1"/>
</dbReference>
<proteinExistence type="inferred from homology"/>
<keyword evidence="3 5" id="KW-0949">S-adenosyl-L-methionine</keyword>
<feature type="binding site" evidence="6">
    <location>
        <position position="158"/>
    </location>
    <ligand>
        <name>S-adenosyl-L-methionine</name>
        <dbReference type="ChEBI" id="CHEBI:59789"/>
    </ligand>
</feature>
<accession>A0A172T438</accession>
<dbReference type="AlphaFoldDB" id="A0A172T438"/>
<comment type="function">
    <text evidence="5">Catalyzes the S-adenosyl-L-methionine-dependent formation of N(1)-methyladenine at position 58 (m1A58) in tRNA.</text>
</comment>
<evidence type="ECO:0000256" key="3">
    <source>
        <dbReference type="ARBA" id="ARBA00022691"/>
    </source>
</evidence>
<dbReference type="InterPro" id="IPR029063">
    <property type="entry name" value="SAM-dependent_MTases_sf"/>
</dbReference>
<dbReference type="PATRIC" id="fig|93466.3.peg.1477"/>
<keyword evidence="1 5" id="KW-0489">Methyltransferase</keyword>
<dbReference type="OrthoDB" id="9781391at2"/>
<dbReference type="Pfam" id="PF08704">
    <property type="entry name" value="GCD14"/>
    <property type="match status" value="1"/>
</dbReference>
<feature type="binding site" evidence="6">
    <location>
        <position position="174"/>
    </location>
    <ligand>
        <name>S-adenosyl-L-methionine</name>
        <dbReference type="ChEBI" id="CHEBI:59789"/>
    </ligand>
</feature>
<evidence type="ECO:0000313" key="8">
    <source>
        <dbReference type="EMBL" id="ANE41724.1"/>
    </source>
</evidence>
<dbReference type="Pfam" id="PF14801">
    <property type="entry name" value="TrmI-like_N"/>
    <property type="match status" value="1"/>
</dbReference>
<evidence type="ECO:0000313" key="9">
    <source>
        <dbReference type="EMBL" id="HGQ78112.1"/>
    </source>
</evidence>
<dbReference type="InterPro" id="IPR014816">
    <property type="entry name" value="tRNA_MeTrfase_Gcd14"/>
</dbReference>
<reference evidence="9" key="2">
    <citation type="journal article" date="2020" name="mSystems">
        <title>Genome- and Community-Level Interaction Insights into Carbon Utilization and Element Cycling Functions of Hydrothermarchaeota in Hydrothermal Sediment.</title>
        <authorList>
            <person name="Zhou Z."/>
            <person name="Liu Y."/>
            <person name="Xu W."/>
            <person name="Pan J."/>
            <person name="Luo Z.H."/>
            <person name="Li M."/>
        </authorList>
    </citation>
    <scope>NUCLEOTIDE SEQUENCE [LARGE SCALE GENOMIC DNA]</scope>
    <source>
        <strain evidence="10">SpSt-604</strain>
        <strain evidence="9">SpSt-640</strain>
    </source>
</reference>
<evidence type="ECO:0000313" key="10">
    <source>
        <dbReference type="EMBL" id="HGU42474.1"/>
    </source>
</evidence>
<dbReference type="KEGG" id="fng:JM64_06965"/>
<dbReference type="EMBL" id="DSZT01000195">
    <property type="protein sequence ID" value="HGU42474.1"/>
    <property type="molecule type" value="Genomic_DNA"/>
</dbReference>
<comment type="subunit">
    <text evidence="5">Homotetramer composed of a dimer of dimers.</text>
</comment>
<evidence type="ECO:0000256" key="1">
    <source>
        <dbReference type="ARBA" id="ARBA00022603"/>
    </source>
</evidence>
<dbReference type="EC" id="2.1.1.220" evidence="5"/>
<dbReference type="CDD" id="cd02440">
    <property type="entry name" value="AdoMet_MTases"/>
    <property type="match status" value="1"/>
</dbReference>
<organism evidence="8 11">
    <name type="scientific">Fervidobacterium pennivorans</name>
    <dbReference type="NCBI Taxonomy" id="93466"/>
    <lineage>
        <taxon>Bacteria</taxon>
        <taxon>Thermotogati</taxon>
        <taxon>Thermotogota</taxon>
        <taxon>Thermotogae</taxon>
        <taxon>Thermotogales</taxon>
        <taxon>Fervidobacteriaceae</taxon>
        <taxon>Fervidobacterium</taxon>
    </lineage>
</organism>
<feature type="domain" description="tRNA (adenine(58)-N(1))-methyltransferase catalytic subunit TRM61 C-terminal" evidence="7">
    <location>
        <begin position="62"/>
        <end position="250"/>
    </location>
</feature>
<dbReference type="GO" id="GO:0031515">
    <property type="term" value="C:tRNA (m1A) methyltransferase complex"/>
    <property type="evidence" value="ECO:0007669"/>
    <property type="project" value="UniProtKB-UniRule"/>
</dbReference>
<comment type="catalytic activity">
    <reaction evidence="5">
        <text>adenosine(58) in tRNA + S-adenosyl-L-methionine = N(1)-methyladenosine(58) in tRNA + S-adenosyl-L-homocysteine + H(+)</text>
        <dbReference type="Rhea" id="RHEA:43152"/>
        <dbReference type="Rhea" id="RHEA-COMP:10365"/>
        <dbReference type="Rhea" id="RHEA-COMP:10366"/>
        <dbReference type="ChEBI" id="CHEBI:15378"/>
        <dbReference type="ChEBI" id="CHEBI:57856"/>
        <dbReference type="ChEBI" id="CHEBI:59789"/>
        <dbReference type="ChEBI" id="CHEBI:74411"/>
        <dbReference type="ChEBI" id="CHEBI:74491"/>
        <dbReference type="EC" id="2.1.1.220"/>
    </reaction>
</comment>
<dbReference type="PROSITE" id="PS51620">
    <property type="entry name" value="SAM_TRM61"/>
    <property type="match status" value="1"/>
</dbReference>
<protein>
    <recommendedName>
        <fullName evidence="5">tRNA (adenine(58)-N(1))-methyltransferase TrmI</fullName>
        <ecNumber evidence="5">2.1.1.220</ecNumber>
    </recommendedName>
</protein>
<gene>
    <name evidence="10" type="ORF">ENT72_06140</name>
    <name evidence="9" type="ORF">ENU12_09510</name>
    <name evidence="8" type="ORF">JM64_06965</name>
</gene>
<dbReference type="Proteomes" id="UP000077096">
    <property type="component" value="Chromosome"/>
</dbReference>
<feature type="binding site" evidence="6">
    <location>
        <position position="130"/>
    </location>
    <ligand>
        <name>S-adenosyl-L-methionine</name>
        <dbReference type="ChEBI" id="CHEBI:59789"/>
    </ligand>
</feature>
<comment type="similarity">
    <text evidence="5">Belongs to the class I-like SAM-binding methyltransferase superfamily. TRM61 family.</text>
</comment>
<keyword evidence="4 5" id="KW-0819">tRNA processing</keyword>
<keyword evidence="2 5" id="KW-0808">Transferase</keyword>
<evidence type="ECO:0000256" key="5">
    <source>
        <dbReference type="PIRNR" id="PIRNR017269"/>
    </source>
</evidence>
<dbReference type="EMBL" id="CP011393">
    <property type="protein sequence ID" value="ANE41724.1"/>
    <property type="molecule type" value="Genomic_DNA"/>
</dbReference>
<evidence type="ECO:0000256" key="4">
    <source>
        <dbReference type="ARBA" id="ARBA00022694"/>
    </source>
</evidence>
<dbReference type="PANTHER" id="PTHR12133:SF1">
    <property type="entry name" value="TRNA (ADENINE(58)-N(1))-METHYLTRANSFERASE, MITOCHONDRIAL"/>
    <property type="match status" value="1"/>
</dbReference>
<dbReference type="GO" id="GO:0030488">
    <property type="term" value="P:tRNA methylation"/>
    <property type="evidence" value="ECO:0007669"/>
    <property type="project" value="InterPro"/>
</dbReference>
<dbReference type="EMBL" id="DTBH01000194">
    <property type="protein sequence ID" value="HGQ78112.1"/>
    <property type="molecule type" value="Genomic_DNA"/>
</dbReference>
<evidence type="ECO:0000313" key="11">
    <source>
        <dbReference type="Proteomes" id="UP000077096"/>
    </source>
</evidence>
<name>A0A172T438_FERPE</name>